<organism evidence="2 3">
    <name type="scientific">Leptothoe spongobia TAU-MAC 1115</name>
    <dbReference type="NCBI Taxonomy" id="1967444"/>
    <lineage>
        <taxon>Bacteria</taxon>
        <taxon>Bacillati</taxon>
        <taxon>Cyanobacteriota</taxon>
        <taxon>Cyanophyceae</taxon>
        <taxon>Nodosilineales</taxon>
        <taxon>Cymatolegaceae</taxon>
        <taxon>Leptothoe</taxon>
        <taxon>Leptothoe spongobia</taxon>
    </lineage>
</organism>
<dbReference type="Pfam" id="PF13280">
    <property type="entry name" value="WYL"/>
    <property type="match status" value="1"/>
</dbReference>
<dbReference type="Proteomes" id="UP000717364">
    <property type="component" value="Unassembled WGS sequence"/>
</dbReference>
<evidence type="ECO:0000313" key="3">
    <source>
        <dbReference type="Proteomes" id="UP000717364"/>
    </source>
</evidence>
<dbReference type="InterPro" id="IPR051534">
    <property type="entry name" value="CBASS_pafABC_assoc_protein"/>
</dbReference>
<dbReference type="EMBL" id="JADOES010000006">
    <property type="protein sequence ID" value="MBT9314675.1"/>
    <property type="molecule type" value="Genomic_DNA"/>
</dbReference>
<evidence type="ECO:0000313" key="2">
    <source>
        <dbReference type="EMBL" id="MBT9314675.1"/>
    </source>
</evidence>
<dbReference type="PANTHER" id="PTHR34580:SF3">
    <property type="entry name" value="PROTEIN PAFB"/>
    <property type="match status" value="1"/>
</dbReference>
<reference evidence="2" key="2">
    <citation type="journal article" date="2021" name="Mar. Drugs">
        <title>Genome Reduction and Secondary Metabolism of the Marine Sponge-Associated Cyanobacterium Leptothoe.</title>
        <authorList>
            <person name="Konstantinou D."/>
            <person name="Popin R.V."/>
            <person name="Fewer D.P."/>
            <person name="Sivonen K."/>
            <person name="Gkelis S."/>
        </authorList>
    </citation>
    <scope>NUCLEOTIDE SEQUENCE</scope>
    <source>
        <strain evidence="2">TAU-MAC 1115</strain>
    </source>
</reference>
<reference evidence="2" key="1">
    <citation type="submission" date="2020-11" db="EMBL/GenBank/DDBJ databases">
        <authorList>
            <person name="Konstantinou D."/>
            <person name="Gkelis S."/>
            <person name="Popin R."/>
            <person name="Fewer D."/>
            <person name="Sivonen K."/>
        </authorList>
    </citation>
    <scope>NUCLEOTIDE SEQUENCE</scope>
    <source>
        <strain evidence="2">TAU-MAC 1115</strain>
    </source>
</reference>
<protein>
    <submittedName>
        <fullName evidence="2">WYL domain-containing protein</fullName>
    </submittedName>
</protein>
<dbReference type="RefSeq" id="WP_215607751.1">
    <property type="nucleotide sequence ID" value="NZ_JADOES010000006.1"/>
</dbReference>
<keyword evidence="3" id="KW-1185">Reference proteome</keyword>
<dbReference type="PANTHER" id="PTHR34580">
    <property type="match status" value="1"/>
</dbReference>
<dbReference type="AlphaFoldDB" id="A0A947DCL4"/>
<dbReference type="InterPro" id="IPR026881">
    <property type="entry name" value="WYL_dom"/>
</dbReference>
<dbReference type="PROSITE" id="PS52050">
    <property type="entry name" value="WYL"/>
    <property type="match status" value="1"/>
</dbReference>
<accession>A0A947DCL4</accession>
<sequence length="314" mass="36358">MPAGFNQLKFAIAILQKLAEKPYFPRVLSEELYAFLEGNGQSTDDVNRKVGRMIAKMRDCGFEIRSAPNRPYELVQSSFPVILTPDQREALALAAYILEDMGFSSQASQILQISGFEKSQLPSQVKVNFSPPVDYGEDRLDTVVQTLQDRFQKRRRYTIRYRSSSGKERPWDLDRSELRLHNGVLYLFAYAPDFSAYNHDVEKNQIFRVDRILTVGAASNIPWGRLTFPAIDLTYRMAGPLGRYQPRRANETVIKRDSAKTPQWVEISTKEESLFWFRQRLLQYGENIRLLTPEWFVKKIAAEMLRSAQNYQAH</sequence>
<evidence type="ECO:0000259" key="1">
    <source>
        <dbReference type="Pfam" id="PF13280"/>
    </source>
</evidence>
<name>A0A947DCL4_9CYAN</name>
<gene>
    <name evidence="2" type="ORF">IXB50_04485</name>
</gene>
<proteinExistence type="predicted"/>
<comment type="caution">
    <text evidence="2">The sequence shown here is derived from an EMBL/GenBank/DDBJ whole genome shotgun (WGS) entry which is preliminary data.</text>
</comment>
<feature type="domain" description="WYL" evidence="1">
    <location>
        <begin position="143"/>
        <end position="215"/>
    </location>
</feature>